<name>A0A1G2FP52_9BACT</name>
<dbReference type="Gene3D" id="6.20.50.110">
    <property type="entry name" value="Methyltransferase, zinc-binding domain"/>
    <property type="match status" value="1"/>
</dbReference>
<dbReference type="PANTHER" id="PTHR43861:SF5">
    <property type="entry name" value="BLL5978 PROTEIN"/>
    <property type="match status" value="1"/>
</dbReference>
<gene>
    <name evidence="3" type="ORF">A3B04_00705</name>
</gene>
<dbReference type="PANTHER" id="PTHR43861">
    <property type="entry name" value="TRANS-ACONITATE 2-METHYLTRANSFERASE-RELATED"/>
    <property type="match status" value="1"/>
</dbReference>
<evidence type="ECO:0008006" key="5">
    <source>
        <dbReference type="Google" id="ProtNLM"/>
    </source>
</evidence>
<dbReference type="Pfam" id="PF08421">
    <property type="entry name" value="Methyltransf_13"/>
    <property type="match status" value="1"/>
</dbReference>
<feature type="domain" description="Methyltransferase putative zinc binding" evidence="1">
    <location>
        <begin position="14"/>
        <end position="75"/>
    </location>
</feature>
<feature type="domain" description="C-methyltransferase" evidence="2">
    <location>
        <begin position="255"/>
        <end position="410"/>
    </location>
</feature>
<comment type="caution">
    <text evidence="3">The sequence shown here is derived from an EMBL/GenBank/DDBJ whole genome shotgun (WGS) entry which is preliminary data.</text>
</comment>
<reference evidence="3 4" key="1">
    <citation type="journal article" date="2016" name="Nat. Commun.">
        <title>Thousands of microbial genomes shed light on interconnected biogeochemical processes in an aquifer system.</title>
        <authorList>
            <person name="Anantharaman K."/>
            <person name="Brown C.T."/>
            <person name="Hug L.A."/>
            <person name="Sharon I."/>
            <person name="Castelle C.J."/>
            <person name="Probst A.J."/>
            <person name="Thomas B.C."/>
            <person name="Singh A."/>
            <person name="Wilkins M.J."/>
            <person name="Karaoz U."/>
            <person name="Brodie E.L."/>
            <person name="Williams K.H."/>
            <person name="Hubbard S.S."/>
            <person name="Banfield J.F."/>
        </authorList>
    </citation>
    <scope>NUCLEOTIDE SEQUENCE [LARGE SCALE GENOMIC DNA]</scope>
</reference>
<dbReference type="Proteomes" id="UP000177126">
    <property type="component" value="Unassembled WGS sequence"/>
</dbReference>
<dbReference type="AlphaFoldDB" id="A0A1G2FP52"/>
<accession>A0A1G2FP52</accession>
<dbReference type="SUPFAM" id="SSF53335">
    <property type="entry name" value="S-adenosyl-L-methionine-dependent methyltransferases"/>
    <property type="match status" value="1"/>
</dbReference>
<dbReference type="Pfam" id="PF08484">
    <property type="entry name" value="Methyltransf_14"/>
    <property type="match status" value="1"/>
</dbReference>
<evidence type="ECO:0000259" key="2">
    <source>
        <dbReference type="Pfam" id="PF08484"/>
    </source>
</evidence>
<dbReference type="EMBL" id="MHNF01000052">
    <property type="protein sequence ID" value="OGZ39572.1"/>
    <property type="molecule type" value="Genomic_DNA"/>
</dbReference>
<dbReference type="InterPro" id="IPR029063">
    <property type="entry name" value="SAM-dependent_MTases_sf"/>
</dbReference>
<organism evidence="3 4">
    <name type="scientific">Candidatus Portnoybacteria bacterium RIFCSPLOWO2_02_FULL_39_11</name>
    <dbReference type="NCBI Taxonomy" id="1802001"/>
    <lineage>
        <taxon>Bacteria</taxon>
        <taxon>Candidatus Portnoyibacteriota</taxon>
    </lineage>
</organism>
<dbReference type="InterPro" id="IPR013630">
    <property type="entry name" value="Methyltransf_Zn-bd_dom_put"/>
</dbReference>
<dbReference type="Gene3D" id="3.40.50.150">
    <property type="entry name" value="Vaccinia Virus protein VP39"/>
    <property type="match status" value="1"/>
</dbReference>
<proteinExistence type="predicted"/>
<dbReference type="Gene3D" id="6.10.250.3100">
    <property type="match status" value="1"/>
</dbReference>
<sequence length="416" mass="46601">MKKEMNLIGTLSACQICLRKNLETILPLGHQALTSSYLNKTELQNPELTYPLNFCRCPNCGLVQLDYIAEPSAAFPLNYSYRTGMTNMLIRNFRSLADLIIRDYNVKPGDLVIDIGSNDGTLLQGFKAKGMRVVGVEPTNMAEIANKNGIPTIQEFFSQKVARRIIAKQKKAKVIAMTNTFAHVNKLFELVEGIKDLLTEDGIFVSESQYLLETVKKSQFDCIYHDHLRFYSLKPLIKLFSSFGMSIIDAESIPAAGGSLRVYAQKGRKSMSQQAKKLLTQEKAAGLYDAKELKKFAQKAHAAKNELLKLLLECKKNGKKIVGIGSPARSNTLLSFCKIDKHLLNYTCEKKGSPKIGLFTPGTHIPVVDEAILFKEQPEYALMLSWHIGEELMALMRKLGYKGKFIMPLPKPRIIS</sequence>
<dbReference type="Pfam" id="PF13489">
    <property type="entry name" value="Methyltransf_23"/>
    <property type="match status" value="1"/>
</dbReference>
<dbReference type="InterPro" id="IPR038576">
    <property type="entry name" value="Methyltransf_Zn-bd_dom_put_sf"/>
</dbReference>
<dbReference type="Gene3D" id="3.40.50.720">
    <property type="entry name" value="NAD(P)-binding Rossmann-like Domain"/>
    <property type="match status" value="1"/>
</dbReference>
<dbReference type="InterPro" id="IPR013691">
    <property type="entry name" value="MeTrfase_14"/>
</dbReference>
<protein>
    <recommendedName>
        <fullName evidence="5">Methyltransferase</fullName>
    </recommendedName>
</protein>
<evidence type="ECO:0000259" key="1">
    <source>
        <dbReference type="Pfam" id="PF08421"/>
    </source>
</evidence>
<evidence type="ECO:0000313" key="4">
    <source>
        <dbReference type="Proteomes" id="UP000177126"/>
    </source>
</evidence>
<evidence type="ECO:0000313" key="3">
    <source>
        <dbReference type="EMBL" id="OGZ39572.1"/>
    </source>
</evidence>